<accession>A0A6I4V156</accession>
<evidence type="ECO:0000313" key="2">
    <source>
        <dbReference type="EMBL" id="MXP42725.1"/>
    </source>
</evidence>
<dbReference type="RefSeq" id="WP_160747586.1">
    <property type="nucleotide sequence ID" value="NZ_WTYK01000010.1"/>
</dbReference>
<feature type="chain" id="PRO_5026034674" description="PRC-barrel domain-containing protein" evidence="1">
    <location>
        <begin position="25"/>
        <end position="180"/>
    </location>
</feature>
<dbReference type="OrthoDB" id="7428500at2"/>
<reference evidence="2 3" key="1">
    <citation type="submission" date="2019-12" db="EMBL/GenBank/DDBJ databases">
        <title>Genomic-based taxomic classification of the family Erythrobacteraceae.</title>
        <authorList>
            <person name="Xu L."/>
        </authorList>
    </citation>
    <scope>NUCLEOTIDE SEQUENCE [LARGE SCALE GENOMIC DNA]</scope>
    <source>
        <strain evidence="2 3">MCCC 1K02066</strain>
    </source>
</reference>
<keyword evidence="3" id="KW-1185">Reference proteome</keyword>
<evidence type="ECO:0000313" key="3">
    <source>
        <dbReference type="Proteomes" id="UP000469159"/>
    </source>
</evidence>
<evidence type="ECO:0000256" key="1">
    <source>
        <dbReference type="SAM" id="SignalP"/>
    </source>
</evidence>
<name>A0A6I4V156_9SPHN</name>
<keyword evidence="1" id="KW-0732">Signal</keyword>
<dbReference type="EMBL" id="WTYK01000010">
    <property type="protein sequence ID" value="MXP42725.1"/>
    <property type="molecule type" value="Genomic_DNA"/>
</dbReference>
<dbReference type="AlphaFoldDB" id="A0A6I4V156"/>
<organism evidence="2 3">
    <name type="scientific">Croceibacterium soli</name>
    <dbReference type="NCBI Taxonomy" id="1739690"/>
    <lineage>
        <taxon>Bacteria</taxon>
        <taxon>Pseudomonadati</taxon>
        <taxon>Pseudomonadota</taxon>
        <taxon>Alphaproteobacteria</taxon>
        <taxon>Sphingomonadales</taxon>
        <taxon>Erythrobacteraceae</taxon>
        <taxon>Croceibacterium</taxon>
    </lineage>
</organism>
<protein>
    <recommendedName>
        <fullName evidence="4">PRC-barrel domain-containing protein</fullName>
    </recommendedName>
</protein>
<feature type="signal peptide" evidence="1">
    <location>
        <begin position="1"/>
        <end position="24"/>
    </location>
</feature>
<comment type="caution">
    <text evidence="2">The sequence shown here is derived from an EMBL/GenBank/DDBJ whole genome shotgun (WGS) entry which is preliminary data.</text>
</comment>
<sequence>MNFTKALLAAGALSLASASGAAMAQDAAATTEVAAGLTIYGPEGNEVGTIESVADGVATLDTGKHKIGLPLDRFGENAEGQTTIAVGRDQLNTMVDEQLAKAAAELEAVLVAGTPVVDVNGTALGSVGAIEGEDVTVETQWGAFALKKENFLPGQGSVTAQVQADQVKTALGASAEASAS</sequence>
<dbReference type="Proteomes" id="UP000469159">
    <property type="component" value="Unassembled WGS sequence"/>
</dbReference>
<proteinExistence type="predicted"/>
<evidence type="ECO:0008006" key="4">
    <source>
        <dbReference type="Google" id="ProtNLM"/>
    </source>
</evidence>
<gene>
    <name evidence="2" type="ORF">GRI75_13850</name>
</gene>